<dbReference type="InterPro" id="IPR046960">
    <property type="entry name" value="PPR_At4g14850-like_plant"/>
</dbReference>
<feature type="repeat" description="PPR" evidence="2">
    <location>
        <begin position="514"/>
        <end position="548"/>
    </location>
</feature>
<feature type="compositionally biased region" description="Low complexity" evidence="3">
    <location>
        <begin position="92"/>
        <end position="102"/>
    </location>
</feature>
<feature type="repeat" description="PPR" evidence="2">
    <location>
        <begin position="483"/>
        <end position="513"/>
    </location>
</feature>
<evidence type="ECO:0000313" key="6">
    <source>
        <dbReference type="Proteomes" id="UP001552299"/>
    </source>
</evidence>
<gene>
    <name evidence="5" type="ORF">M5K25_014465</name>
</gene>
<evidence type="ECO:0000259" key="4">
    <source>
        <dbReference type="Pfam" id="PF09811"/>
    </source>
</evidence>
<dbReference type="InterPro" id="IPR002885">
    <property type="entry name" value="PPR_rpt"/>
</dbReference>
<keyword evidence="6" id="KW-1185">Reference proteome</keyword>
<dbReference type="GO" id="GO:0099402">
    <property type="term" value="P:plant organ development"/>
    <property type="evidence" value="ECO:0007669"/>
    <property type="project" value="UniProtKB-ARBA"/>
</dbReference>
<accession>A0ABD0V2V8</accession>
<dbReference type="PANTHER" id="PTHR47926">
    <property type="entry name" value="PENTATRICOPEPTIDE REPEAT-CONTAINING PROTEIN"/>
    <property type="match status" value="1"/>
</dbReference>
<feature type="domain" description="Essential protein Yae1 N-terminal" evidence="4">
    <location>
        <begin position="642"/>
        <end position="680"/>
    </location>
</feature>
<proteinExistence type="predicted"/>
<feature type="compositionally biased region" description="Low complexity" evidence="3">
    <location>
        <begin position="43"/>
        <end position="54"/>
    </location>
</feature>
<feature type="region of interest" description="Disordered" evidence="3">
    <location>
        <begin position="91"/>
        <end position="117"/>
    </location>
</feature>
<dbReference type="FunFam" id="1.25.40.10:FF:000158">
    <property type="entry name" value="pentatricopeptide repeat-containing protein At2g33680"/>
    <property type="match status" value="1"/>
</dbReference>
<dbReference type="NCBIfam" id="TIGR00756">
    <property type="entry name" value="PPR"/>
    <property type="match status" value="3"/>
</dbReference>
<dbReference type="AlphaFoldDB" id="A0ABD0V2V8"/>
<reference evidence="5 6" key="1">
    <citation type="journal article" date="2024" name="Plant Biotechnol. J.">
        <title>Dendrobium thyrsiflorum genome and its molecular insights into genes involved in important horticultural traits.</title>
        <authorList>
            <person name="Chen B."/>
            <person name="Wang J.Y."/>
            <person name="Zheng P.J."/>
            <person name="Li K.L."/>
            <person name="Liang Y.M."/>
            <person name="Chen X.F."/>
            <person name="Zhang C."/>
            <person name="Zhao X."/>
            <person name="He X."/>
            <person name="Zhang G.Q."/>
            <person name="Liu Z.J."/>
            <person name="Xu Q."/>
        </authorList>
    </citation>
    <scope>NUCLEOTIDE SEQUENCE [LARGE SCALE GENOMIC DNA]</scope>
    <source>
        <strain evidence="5">GZMU011</strain>
    </source>
</reference>
<feature type="region of interest" description="Disordered" evidence="3">
    <location>
        <begin position="1"/>
        <end position="73"/>
    </location>
</feature>
<feature type="compositionally biased region" description="Polar residues" evidence="3">
    <location>
        <begin position="55"/>
        <end position="67"/>
    </location>
</feature>
<feature type="repeat" description="PPR" evidence="2">
    <location>
        <begin position="311"/>
        <end position="345"/>
    </location>
</feature>
<keyword evidence="1" id="KW-0677">Repeat</keyword>
<feature type="compositionally biased region" description="Polar residues" evidence="3">
    <location>
        <begin position="19"/>
        <end position="33"/>
    </location>
</feature>
<protein>
    <recommendedName>
        <fullName evidence="4">Essential protein Yae1 N-terminal domain-containing protein</fullName>
    </recommendedName>
</protein>
<organism evidence="5 6">
    <name type="scientific">Dendrobium thyrsiflorum</name>
    <name type="common">Pinecone-like raceme dendrobium</name>
    <name type="synonym">Orchid</name>
    <dbReference type="NCBI Taxonomy" id="117978"/>
    <lineage>
        <taxon>Eukaryota</taxon>
        <taxon>Viridiplantae</taxon>
        <taxon>Streptophyta</taxon>
        <taxon>Embryophyta</taxon>
        <taxon>Tracheophyta</taxon>
        <taxon>Spermatophyta</taxon>
        <taxon>Magnoliopsida</taxon>
        <taxon>Liliopsida</taxon>
        <taxon>Asparagales</taxon>
        <taxon>Orchidaceae</taxon>
        <taxon>Epidendroideae</taxon>
        <taxon>Malaxideae</taxon>
        <taxon>Dendrobiinae</taxon>
        <taxon>Dendrobium</taxon>
    </lineage>
</organism>
<dbReference type="PROSITE" id="PS51375">
    <property type="entry name" value="PPR"/>
    <property type="match status" value="3"/>
</dbReference>
<sequence length="762" mass="84966">MIQPKILPPSPRSFAAAATSPTNLRPKRSSSPSCLPKQDEAADSTGDQTSGGSSPRISPKTSPNLTRWSRARALRSGRGLSLRNKTLSSTVDEISPSISSDSSDCEEDTATTPRADGKPIYMVSDGTGWTAEHSVNTALGQFEQFLVDRGCPINTQLFSGVSNVFPSKKKKKIPGIFLACYLVRFFLLHKAWIFRAEKLVEVLNSIDQISMIGGQIRNPCFAPGLHKNSGSAKVFQSKFQMVNFSEFGVLLQSCIDSRSLKQGRELHVKIREAGLERNPVLLPKLLKFYCVCGRADDAREVFDSIPKRNLDTFSWTAMIIGYVRNETPRQAIKLFCEMLEHGLELDSYTFSASLKASTDLSLRLLSTNLHSLIMKYGFGSFLSVGNALIHAYGSFGDACSAHKVFGRMSDRDVVSWSSMIRASSSAKQFTESATLFSRMQFEEFIRPNEITLVSLLPVCSFFSSLRKGQSIHAYAIRNRFDSNLIVCSALVTMYSRCGNPDEAFKVFSCMEKPNVFVWTSMIEGFSINGRFELALELFKEMQGQGLKLNPFTLIVVLSACSHGGLVDMGLEIFESMKERFGFEPCAEHYACIVDMLGRGGRLNEAEILIERMEVPPTEPTARLATDFLDSTVLLEQTQYEEGFRDGYRDGLASGKEEGREVGLKHGFQVGEELGFYRGCVEVWKSAIRIDPNSFSSRVQKRIDQLLELAENYPLFQPENENVQEMMDSIRLKFRIVSANLGVKLEYEGRSNTSKQDLEDISV</sequence>
<evidence type="ECO:0000256" key="1">
    <source>
        <dbReference type="ARBA" id="ARBA00022737"/>
    </source>
</evidence>
<dbReference type="InterPro" id="IPR019191">
    <property type="entry name" value="Essential_protein_Yae1_N"/>
</dbReference>
<dbReference type="Pfam" id="PF13041">
    <property type="entry name" value="PPR_2"/>
    <property type="match status" value="2"/>
</dbReference>
<dbReference type="Pfam" id="PF01535">
    <property type="entry name" value="PPR"/>
    <property type="match status" value="4"/>
</dbReference>
<feature type="compositionally biased region" description="Pro residues" evidence="3">
    <location>
        <begin position="1"/>
        <end position="11"/>
    </location>
</feature>
<dbReference type="EMBL" id="JANQDX010000011">
    <property type="protein sequence ID" value="KAL0916912.1"/>
    <property type="molecule type" value="Genomic_DNA"/>
</dbReference>
<dbReference type="Pfam" id="PF09811">
    <property type="entry name" value="Yae1_N"/>
    <property type="match status" value="1"/>
</dbReference>
<evidence type="ECO:0000313" key="5">
    <source>
        <dbReference type="EMBL" id="KAL0916912.1"/>
    </source>
</evidence>
<dbReference type="PANTHER" id="PTHR47926:SF452">
    <property type="entry name" value="PENTATRICOPEPTIDE REPEAT-CONTAINING PROTEIN"/>
    <property type="match status" value="1"/>
</dbReference>
<evidence type="ECO:0000256" key="2">
    <source>
        <dbReference type="PROSITE-ProRule" id="PRU00708"/>
    </source>
</evidence>
<dbReference type="Gene3D" id="1.25.40.10">
    <property type="entry name" value="Tetratricopeptide repeat domain"/>
    <property type="match status" value="3"/>
</dbReference>
<dbReference type="InterPro" id="IPR011990">
    <property type="entry name" value="TPR-like_helical_dom_sf"/>
</dbReference>
<name>A0ABD0V2V8_DENTH</name>
<dbReference type="Proteomes" id="UP001552299">
    <property type="component" value="Unassembled WGS sequence"/>
</dbReference>
<comment type="caution">
    <text evidence="5">The sequence shown here is derived from an EMBL/GenBank/DDBJ whole genome shotgun (WGS) entry which is preliminary data.</text>
</comment>
<evidence type="ECO:0000256" key="3">
    <source>
        <dbReference type="SAM" id="MobiDB-lite"/>
    </source>
</evidence>